<feature type="transmembrane region" description="Helical" evidence="8">
    <location>
        <begin position="899"/>
        <end position="920"/>
    </location>
</feature>
<dbReference type="PANTHER" id="PTHR30572">
    <property type="entry name" value="MEMBRANE COMPONENT OF TRANSPORTER-RELATED"/>
    <property type="match status" value="1"/>
</dbReference>
<evidence type="ECO:0000313" key="10">
    <source>
        <dbReference type="EMBL" id="TDA22869.1"/>
    </source>
</evidence>
<dbReference type="EMBL" id="SMMX01000002">
    <property type="protein sequence ID" value="TDA22869.1"/>
    <property type="molecule type" value="Genomic_DNA"/>
</dbReference>
<feature type="transmembrane region" description="Helical" evidence="8">
    <location>
        <begin position="859"/>
        <end position="887"/>
    </location>
</feature>
<comment type="subcellular location">
    <subcellularLocation>
        <location evidence="1">Cell membrane</location>
        <topology evidence="1">Multi-pass membrane protein</topology>
    </subcellularLocation>
</comment>
<keyword evidence="4 8" id="KW-1133">Transmembrane helix</keyword>
<dbReference type="Pfam" id="PF02687">
    <property type="entry name" value="FtsX"/>
    <property type="match status" value="2"/>
</dbReference>
<feature type="transmembrane region" description="Helical" evidence="8">
    <location>
        <begin position="40"/>
        <end position="59"/>
    </location>
</feature>
<evidence type="ECO:0000256" key="3">
    <source>
        <dbReference type="ARBA" id="ARBA00022692"/>
    </source>
</evidence>
<comment type="similarity">
    <text evidence="6">Belongs to the ABC-4 integral membrane protein family.</text>
</comment>
<feature type="transmembrane region" description="Helical" evidence="8">
    <location>
        <begin position="374"/>
        <end position="396"/>
    </location>
</feature>
<proteinExistence type="inferred from homology"/>
<feature type="domain" description="ABC3 transporter permease C-terminal" evidence="9">
    <location>
        <begin position="811"/>
        <end position="916"/>
    </location>
</feature>
<keyword evidence="5 8" id="KW-0472">Membrane</keyword>
<keyword evidence="11" id="KW-1185">Reference proteome</keyword>
<dbReference type="InterPro" id="IPR050250">
    <property type="entry name" value="Macrolide_Exporter_MacB"/>
</dbReference>
<comment type="caution">
    <text evidence="10">The sequence shown here is derived from an EMBL/GenBank/DDBJ whole genome shotgun (WGS) entry which is preliminary data.</text>
</comment>
<feature type="region of interest" description="Disordered" evidence="7">
    <location>
        <begin position="1"/>
        <end position="20"/>
    </location>
</feature>
<organism evidence="10 11">
    <name type="scientific">Extibacter muris</name>
    <dbReference type="NCBI Taxonomy" id="1796622"/>
    <lineage>
        <taxon>Bacteria</taxon>
        <taxon>Bacillati</taxon>
        <taxon>Bacillota</taxon>
        <taxon>Clostridia</taxon>
        <taxon>Lachnospirales</taxon>
        <taxon>Lachnospiraceae</taxon>
        <taxon>Extibacter</taxon>
    </lineage>
</organism>
<evidence type="ECO:0000313" key="11">
    <source>
        <dbReference type="Proteomes" id="UP000295710"/>
    </source>
</evidence>
<protein>
    <submittedName>
        <fullName evidence="10">ABC transporter permease</fullName>
    </submittedName>
</protein>
<sequence length="936" mass="104561">MGTGGTAMRRSSGHVPNTNSQVIRMLSRKIGKAGRGRNRILFGTVVLGIVTLCMVFGVSRGKIQAEYLKSVRQDGTAAATYLEDPTKGQYEKIKSLSYIKEVGRSSTPGYAYEEPDSAPLCEMTCLDKTAWEVMERPAYTGISGDYPKGRQDLMLPLRAMEHLGIRKPKKGMKVRLTVEIGLFRTEEETFTLCGWYEDYVEPSSHMAKGYISEEKLKEWGGSIGKPDSLLIRQKDSMDGRRTEERLYEDIKMDSTSQRFTGGNTYTYAAVNRFMGGYGLASAGAALVLASIFFLIHNVMHISMAKDIRQIGLLNTIGTTEKQVRRIYFGQIWRILCMGIPTGIILSVVILSAVIPRILGRQYLFRYGGAAGLKVLHPELVALAVIFTGFMAIGAAAETICRAVSRSCVEALHYTGTGQKKTRRQPKKGTAGRRRRSPEREVCHMAWQNLFRHRGRFLRTVLSLFLGLEVALGAAVIAAGTDYRHAIESRPDFLVSGAFGPWGKSQGYGEEYKGRNPQEDPLETEGDNFALLTDNDYDTFSPLSEEVTERLLAVDGVDKKKSYAAIGGYMYPRYTKKGVRPLVRDKEAETDENYDDSIGTVIDLIEAAGSCTIQILDRKEIEELKEYARKSGSAADMESLENGTGVLYLHDHILSPAKEKQAVESVGEPVVFSRLWSKEERDRRMDASVQELEEMGEVKTEKSEPMTLCGYMDTKAEGFPELKRTWHGPRIDYFVISEDGFEKLGITKKTFFLELSVEKDKERSAGEAIQQIAGRENIRRGEEAGLLVLSKSGLLSEAQRYMQGSRLILGTLSMILVFAGLMNYLNVMVTGIWSRQRELALLEGMGMTHRQLKRMLMAEGLYYCLLTAGLMLTAGSGILGLVCMYMKARLAYFTFTYPRVLYAVMIFILACICVSVPTIVYKRIEKTGLTQRMAQMT</sequence>
<evidence type="ECO:0000256" key="1">
    <source>
        <dbReference type="ARBA" id="ARBA00004651"/>
    </source>
</evidence>
<dbReference type="InterPro" id="IPR003838">
    <property type="entry name" value="ABC3_permease_C"/>
</dbReference>
<evidence type="ECO:0000256" key="7">
    <source>
        <dbReference type="SAM" id="MobiDB-lite"/>
    </source>
</evidence>
<dbReference type="AlphaFoldDB" id="A0A4R4FJ25"/>
<evidence type="ECO:0000256" key="2">
    <source>
        <dbReference type="ARBA" id="ARBA00022475"/>
    </source>
</evidence>
<dbReference type="GO" id="GO:0022857">
    <property type="term" value="F:transmembrane transporter activity"/>
    <property type="evidence" value="ECO:0007669"/>
    <property type="project" value="TreeGrafter"/>
</dbReference>
<dbReference type="Proteomes" id="UP000295710">
    <property type="component" value="Unassembled WGS sequence"/>
</dbReference>
<feature type="region of interest" description="Disordered" evidence="7">
    <location>
        <begin position="418"/>
        <end position="437"/>
    </location>
</feature>
<feature type="transmembrane region" description="Helical" evidence="8">
    <location>
        <begin position="806"/>
        <end position="826"/>
    </location>
</feature>
<evidence type="ECO:0000256" key="8">
    <source>
        <dbReference type="SAM" id="Phobius"/>
    </source>
</evidence>
<accession>A0A4R4FJ25</accession>
<keyword evidence="3 8" id="KW-0812">Transmembrane</keyword>
<evidence type="ECO:0000256" key="6">
    <source>
        <dbReference type="ARBA" id="ARBA00038076"/>
    </source>
</evidence>
<name>A0A4R4FJ25_9FIRM</name>
<keyword evidence="2" id="KW-1003">Cell membrane</keyword>
<evidence type="ECO:0000256" key="5">
    <source>
        <dbReference type="ARBA" id="ARBA00023136"/>
    </source>
</evidence>
<feature type="compositionally biased region" description="Basic residues" evidence="7">
    <location>
        <begin position="419"/>
        <end position="436"/>
    </location>
</feature>
<gene>
    <name evidence="10" type="ORF">E1963_01900</name>
</gene>
<evidence type="ECO:0000256" key="4">
    <source>
        <dbReference type="ARBA" id="ARBA00022989"/>
    </source>
</evidence>
<feature type="transmembrane region" description="Helical" evidence="8">
    <location>
        <begin position="274"/>
        <end position="295"/>
    </location>
</feature>
<evidence type="ECO:0000259" key="9">
    <source>
        <dbReference type="Pfam" id="PF02687"/>
    </source>
</evidence>
<feature type="transmembrane region" description="Helical" evidence="8">
    <location>
        <begin position="456"/>
        <end position="479"/>
    </location>
</feature>
<reference evidence="10 11" key="1">
    <citation type="journal article" date="2016" name="Nat. Microbiol.">
        <title>The Mouse Intestinal Bacterial Collection (miBC) provides host-specific insight into cultured diversity and functional potential of the gut microbiota.</title>
        <authorList>
            <person name="Lagkouvardos I."/>
            <person name="Pukall R."/>
            <person name="Abt B."/>
            <person name="Foesel B.U."/>
            <person name="Meier-Kolthoff J.P."/>
            <person name="Kumar N."/>
            <person name="Bresciani A."/>
            <person name="Martinez I."/>
            <person name="Just S."/>
            <person name="Ziegler C."/>
            <person name="Brugiroux S."/>
            <person name="Garzetti D."/>
            <person name="Wenning M."/>
            <person name="Bui T.P."/>
            <person name="Wang J."/>
            <person name="Hugenholtz F."/>
            <person name="Plugge C.M."/>
            <person name="Peterson D.A."/>
            <person name="Hornef M.W."/>
            <person name="Baines J.F."/>
            <person name="Smidt H."/>
            <person name="Walter J."/>
            <person name="Kristiansen K."/>
            <person name="Nielsen H.B."/>
            <person name="Haller D."/>
            <person name="Overmann J."/>
            <person name="Stecher B."/>
            <person name="Clavel T."/>
        </authorList>
    </citation>
    <scope>NUCLEOTIDE SEQUENCE [LARGE SCALE GENOMIC DNA]</scope>
    <source>
        <strain evidence="10 11">DSM 28560</strain>
    </source>
</reference>
<dbReference type="PANTHER" id="PTHR30572:SF4">
    <property type="entry name" value="ABC TRANSPORTER PERMEASE YTRF"/>
    <property type="match status" value="1"/>
</dbReference>
<dbReference type="GO" id="GO:0005886">
    <property type="term" value="C:plasma membrane"/>
    <property type="evidence" value="ECO:0007669"/>
    <property type="project" value="UniProtKB-SubCell"/>
</dbReference>
<feature type="domain" description="ABC3 transporter permease C-terminal" evidence="9">
    <location>
        <begin position="284"/>
        <end position="392"/>
    </location>
</feature>
<feature type="transmembrane region" description="Helical" evidence="8">
    <location>
        <begin position="331"/>
        <end position="354"/>
    </location>
</feature>